<dbReference type="EMBL" id="JAOSIQ010000046">
    <property type="protein sequence ID" value="MDO8064325.1"/>
    <property type="molecule type" value="Genomic_DNA"/>
</dbReference>
<evidence type="ECO:0000313" key="1">
    <source>
        <dbReference type="EMBL" id="MDO8064325.1"/>
    </source>
</evidence>
<reference evidence="1 2" key="1">
    <citation type="journal article" date="2023" name="Int. J. Syst. Evol. Microbiol.">
        <title>The observation of taxonomic boundaries for the 16SrII and 16SrXXV phytoplasmas using genome-based delimitation.</title>
        <authorList>
            <person name="Rodrigues Jardim B."/>
            <person name="Tran-Nguyen L.T.T."/>
            <person name="Gambley C."/>
            <person name="Al-Sadi A.M."/>
            <person name="Al-Subhi A.M."/>
            <person name="Foissac X."/>
            <person name="Salar P."/>
            <person name="Cai H."/>
            <person name="Yang J.Y."/>
            <person name="Davis R."/>
            <person name="Jones L."/>
            <person name="Rodoni B."/>
            <person name="Constable F.E."/>
        </authorList>
    </citation>
    <scope>NUCLEOTIDE SEQUENCE [LARGE SCALE GENOMIC DNA]</scope>
    <source>
        <strain evidence="1">BAWM-225</strain>
    </source>
</reference>
<keyword evidence="2" id="KW-1185">Reference proteome</keyword>
<organism evidence="1 2">
    <name type="scientific">Candidatus Phytoplasma bonamiae</name>
    <dbReference type="NCBI Taxonomy" id="2982626"/>
    <lineage>
        <taxon>Bacteria</taxon>
        <taxon>Bacillati</taxon>
        <taxon>Mycoplasmatota</taxon>
        <taxon>Mollicutes</taxon>
        <taxon>Acholeplasmatales</taxon>
        <taxon>Acholeplasmataceae</taxon>
        <taxon>Candidatus Phytoplasma</taxon>
        <taxon>16SrII (Peanut WB group)</taxon>
    </lineage>
</organism>
<evidence type="ECO:0000313" key="2">
    <source>
        <dbReference type="Proteomes" id="UP001170683"/>
    </source>
</evidence>
<protein>
    <submittedName>
        <fullName evidence="1">Uncharacterized protein</fullName>
    </submittedName>
</protein>
<accession>A0ABT9D4H0</accession>
<proteinExistence type="predicted"/>
<gene>
    <name evidence="1" type="ORF">OC701_02565</name>
</gene>
<sequence length="175" mass="20597">MRSLIICKDSVFRYLIRCFKIAIEGGAKKIKTLLLLIYQLIELNKQLDQELEEQQEILTKIKDPNLHDFIMTEEFNQKIIFNSNKIDDLTKKIYILSENQIIDEKMSKFINQQNELVFNLIINSNGNVDYRNITQLTTINRQINLLTKKRNRLNHFISTNFPLFNNDNKASTSGL</sequence>
<dbReference type="RefSeq" id="WP_304514517.1">
    <property type="nucleotide sequence ID" value="NZ_JAOSIQ010000046.1"/>
</dbReference>
<dbReference type="Proteomes" id="UP001170683">
    <property type="component" value="Unassembled WGS sequence"/>
</dbReference>
<name>A0ABT9D4H0_9MOLU</name>
<comment type="caution">
    <text evidence="1">The sequence shown here is derived from an EMBL/GenBank/DDBJ whole genome shotgun (WGS) entry which is preliminary data.</text>
</comment>